<accession>A0A183A8N0</accession>
<dbReference type="WBParaSite" id="ECPE_0000331801-mRNA-1">
    <property type="protein sequence ID" value="ECPE_0000331801-mRNA-1"/>
    <property type="gene ID" value="ECPE_0000331801"/>
</dbReference>
<evidence type="ECO:0000313" key="2">
    <source>
        <dbReference type="EMBL" id="VDP69105.1"/>
    </source>
</evidence>
<dbReference type="AlphaFoldDB" id="A0A183A8N0"/>
<dbReference type="Proteomes" id="UP000272942">
    <property type="component" value="Unassembled WGS sequence"/>
</dbReference>
<dbReference type="EMBL" id="UZAN01040282">
    <property type="protein sequence ID" value="VDP69105.1"/>
    <property type="molecule type" value="Genomic_DNA"/>
</dbReference>
<name>A0A183A8N0_9TREM</name>
<evidence type="ECO:0000256" key="1">
    <source>
        <dbReference type="SAM" id="MobiDB-lite"/>
    </source>
</evidence>
<organism evidence="4">
    <name type="scientific">Echinostoma caproni</name>
    <dbReference type="NCBI Taxonomy" id="27848"/>
    <lineage>
        <taxon>Eukaryota</taxon>
        <taxon>Metazoa</taxon>
        <taxon>Spiralia</taxon>
        <taxon>Lophotrochozoa</taxon>
        <taxon>Platyhelminthes</taxon>
        <taxon>Trematoda</taxon>
        <taxon>Digenea</taxon>
        <taxon>Plagiorchiida</taxon>
        <taxon>Echinostomata</taxon>
        <taxon>Echinostomatoidea</taxon>
        <taxon>Echinostomatidae</taxon>
        <taxon>Echinostoma</taxon>
    </lineage>
</organism>
<feature type="region of interest" description="Disordered" evidence="1">
    <location>
        <begin position="96"/>
        <end position="115"/>
    </location>
</feature>
<reference evidence="4" key="1">
    <citation type="submission" date="2016-06" db="UniProtKB">
        <authorList>
            <consortium name="WormBaseParasite"/>
        </authorList>
    </citation>
    <scope>IDENTIFICATION</scope>
</reference>
<proteinExistence type="predicted"/>
<reference evidence="2 3" key="2">
    <citation type="submission" date="2018-11" db="EMBL/GenBank/DDBJ databases">
        <authorList>
            <consortium name="Pathogen Informatics"/>
        </authorList>
    </citation>
    <scope>NUCLEOTIDE SEQUENCE [LARGE SCALE GENOMIC DNA]</scope>
    <source>
        <strain evidence="2 3">Egypt</strain>
    </source>
</reference>
<keyword evidence="3" id="KW-1185">Reference proteome</keyword>
<dbReference type="OrthoDB" id="6247559at2759"/>
<sequence>MKVPGPDAFEDGDLRTFLEEFEDVMELVGIRSDRGKLTAIRALLKGLSPVVLDAAQRGPEKMEWATAKDAVTEGSPTVIDKKGMATGTLVNVEKVKRGKHPQEEKWDVTEKKQNE</sequence>
<protein>
    <submittedName>
        <fullName evidence="4">Reverse transcriptase domain-containing protein</fullName>
    </submittedName>
</protein>
<evidence type="ECO:0000313" key="3">
    <source>
        <dbReference type="Proteomes" id="UP000272942"/>
    </source>
</evidence>
<evidence type="ECO:0000313" key="4">
    <source>
        <dbReference type="WBParaSite" id="ECPE_0000331801-mRNA-1"/>
    </source>
</evidence>
<feature type="compositionally biased region" description="Basic and acidic residues" evidence="1">
    <location>
        <begin position="100"/>
        <end position="115"/>
    </location>
</feature>
<gene>
    <name evidence="2" type="ORF">ECPE_LOCUS3315</name>
</gene>